<comment type="caution">
    <text evidence="9">The sequence shown here is derived from an EMBL/GenBank/DDBJ whole genome shotgun (WGS) entry which is preliminary data.</text>
</comment>
<dbReference type="InterPro" id="IPR029045">
    <property type="entry name" value="ClpP/crotonase-like_dom_sf"/>
</dbReference>
<sequence>MDFLRDLAQRLPIDEKYLKKVPIPGLQGRCLLEIDLARGLTETSPASPLEALRERNTPSLKAVVDGLRKGADDERVAGLIVHAAAGIGISQAQELRAAIEVFRASGKPTVAWSESYGELTQGTVGYLVACACEQVWVQPSGDAVLTGFVAGGLFLRGALDKLDALPQFVKRKEYKSAAETFMNSSMSEPNREMLDQIITSVNESVTQTIAASRGLSVAQVQEAFDAGRLGAQQARERGFVDEIGYRDEALAALRVRVGAAEDDSELRFVERYRKAGGGPAAALKRGRPVVAVVQATGPIHLGRAGGKNPMSGHSVGSDTLGAALRAAARDKAVRALVLRVDSPGGSYVASDAIRREVLRVRDAGKPVIASMGSVAASGGYFIAMPAQRIVANPATLTGSIGVLAGKIVVGQSLQRIGVAREELSHGRFDDMFSQQRPFTDDELTALDEWLDEVYADFTTKAADDRGMPIDQLEPLARGRVWSGADAVAKGLADELGGLDTALGLACAAAGFDRDDCEARLMPKLGPLDRLMPTESSESPVAAFGEGPGLFAQLTSALGLPTHGVLTMPDIRIR</sequence>
<comment type="similarity">
    <text evidence="2">Belongs to the peptidase S49 family.</text>
</comment>
<dbReference type="GO" id="GO:0016020">
    <property type="term" value="C:membrane"/>
    <property type="evidence" value="ECO:0007669"/>
    <property type="project" value="UniProtKB-SubCell"/>
</dbReference>
<proteinExistence type="inferred from homology"/>
<dbReference type="CDD" id="cd07018">
    <property type="entry name" value="S49_SppA_67K_type"/>
    <property type="match status" value="1"/>
</dbReference>
<evidence type="ECO:0000256" key="5">
    <source>
        <dbReference type="ARBA" id="ARBA00022825"/>
    </source>
</evidence>
<keyword evidence="3" id="KW-0645">Protease</keyword>
<dbReference type="PIRSF" id="PIRSF001217">
    <property type="entry name" value="Protease_4_SppA"/>
    <property type="match status" value="1"/>
</dbReference>
<evidence type="ECO:0000256" key="1">
    <source>
        <dbReference type="ARBA" id="ARBA00004370"/>
    </source>
</evidence>
<dbReference type="PANTHER" id="PTHR33209:SF1">
    <property type="entry name" value="PEPTIDASE S49 DOMAIN-CONTAINING PROTEIN"/>
    <property type="match status" value="1"/>
</dbReference>
<dbReference type="InterPro" id="IPR004634">
    <property type="entry name" value="Pept_S49_pIV"/>
</dbReference>
<evidence type="ECO:0000256" key="7">
    <source>
        <dbReference type="PIRSR" id="PIRSR001217-1"/>
    </source>
</evidence>
<dbReference type="InterPro" id="IPR002142">
    <property type="entry name" value="Peptidase_S49"/>
</dbReference>
<dbReference type="GO" id="GO:0006465">
    <property type="term" value="P:signal peptide processing"/>
    <property type="evidence" value="ECO:0007669"/>
    <property type="project" value="InterPro"/>
</dbReference>
<evidence type="ECO:0000256" key="4">
    <source>
        <dbReference type="ARBA" id="ARBA00022801"/>
    </source>
</evidence>
<dbReference type="AlphaFoldDB" id="K6XBK9"/>
<dbReference type="InterPro" id="IPR004635">
    <property type="entry name" value="Pept_S49_SppA"/>
</dbReference>
<feature type="active site" description="Nucleophile" evidence="7">
    <location>
        <position position="377"/>
    </location>
</feature>
<name>K6XBK9_9MICO</name>
<dbReference type="EMBL" id="BAHD01000033">
    <property type="protein sequence ID" value="GAB96209.1"/>
    <property type="molecule type" value="Genomic_DNA"/>
</dbReference>
<reference evidence="9 10" key="1">
    <citation type="submission" date="2012-08" db="EMBL/GenBank/DDBJ databases">
        <title>Whole genome shotgun sequence of Kineosphaera limosa NBRC 100340.</title>
        <authorList>
            <person name="Yoshida I."/>
            <person name="Isaki S."/>
            <person name="Hosoyama A."/>
            <person name="Tsuchikane K."/>
            <person name="Katsumata H."/>
            <person name="Ando Y."/>
            <person name="Ohji S."/>
            <person name="Hamada M."/>
            <person name="Tamura T."/>
            <person name="Yamazoe A."/>
            <person name="Yamazaki S."/>
            <person name="Fujita N."/>
        </authorList>
    </citation>
    <scope>NUCLEOTIDE SEQUENCE [LARGE SCALE GENOMIC DNA]</scope>
    <source>
        <strain evidence="9 10">NBRC 100340</strain>
    </source>
</reference>
<comment type="subcellular location">
    <subcellularLocation>
        <location evidence="1">Membrane</location>
    </subcellularLocation>
</comment>
<evidence type="ECO:0000256" key="6">
    <source>
        <dbReference type="ARBA" id="ARBA00023136"/>
    </source>
</evidence>
<feature type="domain" description="Peptidase S49" evidence="8">
    <location>
        <begin position="102"/>
        <end position="256"/>
    </location>
</feature>
<dbReference type="SUPFAM" id="SSF52096">
    <property type="entry name" value="ClpP/crotonase"/>
    <property type="match status" value="2"/>
</dbReference>
<gene>
    <name evidence="9" type="ORF">KILIM_033_00290</name>
</gene>
<feature type="domain" description="Peptidase S49" evidence="8">
    <location>
        <begin position="361"/>
        <end position="503"/>
    </location>
</feature>
<dbReference type="GO" id="GO:0008236">
    <property type="term" value="F:serine-type peptidase activity"/>
    <property type="evidence" value="ECO:0007669"/>
    <property type="project" value="UniProtKB-KW"/>
</dbReference>
<protein>
    <submittedName>
        <fullName evidence="9">Putative signal peptide peptidase</fullName>
    </submittedName>
</protein>
<keyword evidence="5" id="KW-0720">Serine protease</keyword>
<evidence type="ECO:0000313" key="10">
    <source>
        <dbReference type="Proteomes" id="UP000008366"/>
    </source>
</evidence>
<dbReference type="InterPro" id="IPR047272">
    <property type="entry name" value="S49_SppA_C"/>
</dbReference>
<evidence type="ECO:0000259" key="8">
    <source>
        <dbReference type="Pfam" id="PF01343"/>
    </source>
</evidence>
<feature type="active site" description="Proton donor/acceptor" evidence="7">
    <location>
        <position position="175"/>
    </location>
</feature>
<accession>K6XBK9</accession>
<keyword evidence="6" id="KW-0472">Membrane</keyword>
<dbReference type="Pfam" id="PF01343">
    <property type="entry name" value="Peptidase_S49"/>
    <property type="match status" value="2"/>
</dbReference>
<evidence type="ECO:0000313" key="9">
    <source>
        <dbReference type="EMBL" id="GAB96209.1"/>
    </source>
</evidence>
<dbReference type="eggNOG" id="COG0616">
    <property type="taxonomic scope" value="Bacteria"/>
</dbReference>
<evidence type="ECO:0000256" key="2">
    <source>
        <dbReference type="ARBA" id="ARBA00008683"/>
    </source>
</evidence>
<dbReference type="RefSeq" id="WP_006592741.1">
    <property type="nucleotide sequence ID" value="NZ_BAHD01000033.1"/>
</dbReference>
<keyword evidence="10" id="KW-1185">Reference proteome</keyword>
<keyword evidence="4" id="KW-0378">Hydrolase</keyword>
<dbReference type="OrthoDB" id="9764363at2"/>
<dbReference type="InterPro" id="IPR047217">
    <property type="entry name" value="S49_SppA_67K_type_N"/>
</dbReference>
<dbReference type="CDD" id="cd07023">
    <property type="entry name" value="S49_Sppa_N_C"/>
    <property type="match status" value="1"/>
</dbReference>
<dbReference type="PANTHER" id="PTHR33209">
    <property type="entry name" value="PROTEASE 4"/>
    <property type="match status" value="1"/>
</dbReference>
<dbReference type="Gene3D" id="3.90.226.10">
    <property type="entry name" value="2-enoyl-CoA Hydratase, Chain A, domain 1"/>
    <property type="match status" value="2"/>
</dbReference>
<dbReference type="NCBIfam" id="TIGR00706">
    <property type="entry name" value="SppA_dom"/>
    <property type="match status" value="1"/>
</dbReference>
<evidence type="ECO:0000256" key="3">
    <source>
        <dbReference type="ARBA" id="ARBA00022670"/>
    </source>
</evidence>
<dbReference type="Proteomes" id="UP000008366">
    <property type="component" value="Unassembled WGS sequence"/>
</dbReference>
<organism evidence="9 10">
    <name type="scientific">Kineosphaera limosa NBRC 100340</name>
    <dbReference type="NCBI Taxonomy" id="1184609"/>
    <lineage>
        <taxon>Bacteria</taxon>
        <taxon>Bacillati</taxon>
        <taxon>Actinomycetota</taxon>
        <taxon>Actinomycetes</taxon>
        <taxon>Micrococcales</taxon>
        <taxon>Dermatophilaceae</taxon>
        <taxon>Kineosphaera</taxon>
    </lineage>
</organism>
<dbReference type="STRING" id="1184609.KILIM_033_00290"/>